<proteinExistence type="predicted"/>
<feature type="signal peptide" evidence="1">
    <location>
        <begin position="1"/>
        <end position="21"/>
    </location>
</feature>
<sequence>MNKLVVFLILFCALPYQFGEAINECERDIKILWKAFHDVIESPEVPKCFKEYQLERFQDSGGVNEEEDWKIYNEYVKYLQSLDAEGKRNVVKCMQKIGDIAYEYIKDEILEKCDAAVQEFKEATLDGDFINE</sequence>
<feature type="chain" id="PRO_5036475131" evidence="1">
    <location>
        <begin position="22"/>
        <end position="132"/>
    </location>
</feature>
<evidence type="ECO:0000313" key="2">
    <source>
        <dbReference type="EMBL" id="GFU16507.1"/>
    </source>
</evidence>
<comment type="caution">
    <text evidence="2">The sequence shown here is derived from an EMBL/GenBank/DDBJ whole genome shotgun (WGS) entry which is preliminary data.</text>
</comment>
<keyword evidence="1" id="KW-0732">Signal</keyword>
<accession>A0A8X6QFH9</accession>
<keyword evidence="3" id="KW-1185">Reference proteome</keyword>
<gene>
    <name evidence="2" type="ORF">NPIL_581351</name>
</gene>
<name>A0A8X6QFH9_NEPPI</name>
<dbReference type="Proteomes" id="UP000887013">
    <property type="component" value="Unassembled WGS sequence"/>
</dbReference>
<evidence type="ECO:0000256" key="1">
    <source>
        <dbReference type="SAM" id="SignalP"/>
    </source>
</evidence>
<organism evidence="2 3">
    <name type="scientific">Nephila pilipes</name>
    <name type="common">Giant wood spider</name>
    <name type="synonym">Nephila maculata</name>
    <dbReference type="NCBI Taxonomy" id="299642"/>
    <lineage>
        <taxon>Eukaryota</taxon>
        <taxon>Metazoa</taxon>
        <taxon>Ecdysozoa</taxon>
        <taxon>Arthropoda</taxon>
        <taxon>Chelicerata</taxon>
        <taxon>Arachnida</taxon>
        <taxon>Araneae</taxon>
        <taxon>Araneomorphae</taxon>
        <taxon>Entelegynae</taxon>
        <taxon>Araneoidea</taxon>
        <taxon>Nephilidae</taxon>
        <taxon>Nephila</taxon>
    </lineage>
</organism>
<dbReference type="AlphaFoldDB" id="A0A8X6QFH9"/>
<reference evidence="2" key="1">
    <citation type="submission" date="2020-08" db="EMBL/GenBank/DDBJ databases">
        <title>Multicomponent nature underlies the extraordinary mechanical properties of spider dragline silk.</title>
        <authorList>
            <person name="Kono N."/>
            <person name="Nakamura H."/>
            <person name="Mori M."/>
            <person name="Yoshida Y."/>
            <person name="Ohtoshi R."/>
            <person name="Malay A.D."/>
            <person name="Moran D.A.P."/>
            <person name="Tomita M."/>
            <person name="Numata K."/>
            <person name="Arakawa K."/>
        </authorList>
    </citation>
    <scope>NUCLEOTIDE SEQUENCE</scope>
</reference>
<dbReference type="EMBL" id="BMAW01126383">
    <property type="protein sequence ID" value="GFU16507.1"/>
    <property type="molecule type" value="Genomic_DNA"/>
</dbReference>
<evidence type="ECO:0000313" key="3">
    <source>
        <dbReference type="Proteomes" id="UP000887013"/>
    </source>
</evidence>
<protein>
    <submittedName>
        <fullName evidence="2">Uncharacterized protein</fullName>
    </submittedName>
</protein>